<evidence type="ECO:0000256" key="1">
    <source>
        <dbReference type="ARBA" id="ARBA00004442"/>
    </source>
</evidence>
<gene>
    <name evidence="15" type="ORF">AIOL_004398</name>
</gene>
<feature type="chain" id="PRO_5005318105" evidence="11">
    <location>
        <begin position="23"/>
        <end position="639"/>
    </location>
</feature>
<dbReference type="PATRIC" id="fig|1675527.3.peg.4601"/>
<feature type="domain" description="NolW-like" evidence="13">
    <location>
        <begin position="124"/>
        <end position="183"/>
    </location>
</feature>
<evidence type="ECO:0000256" key="5">
    <source>
        <dbReference type="ARBA" id="ARBA00022692"/>
    </source>
</evidence>
<keyword evidence="6 11" id="KW-0732">Signal</keyword>
<dbReference type="Pfam" id="PF03958">
    <property type="entry name" value="Secretin_N"/>
    <property type="match status" value="3"/>
</dbReference>
<evidence type="ECO:0000259" key="12">
    <source>
        <dbReference type="Pfam" id="PF00263"/>
    </source>
</evidence>
<dbReference type="PRINTS" id="PR00811">
    <property type="entry name" value="BCTERIALGSPD"/>
</dbReference>
<dbReference type="Proteomes" id="UP000037178">
    <property type="component" value="Unassembled WGS sequence"/>
</dbReference>
<feature type="signal peptide" evidence="11">
    <location>
        <begin position="1"/>
        <end position="22"/>
    </location>
</feature>
<dbReference type="NCBIfam" id="TIGR02517">
    <property type="entry name" value="type_II_gspD"/>
    <property type="match status" value="1"/>
</dbReference>
<dbReference type="Gene3D" id="3.30.1370.120">
    <property type="match status" value="3"/>
</dbReference>
<dbReference type="PANTHER" id="PTHR30332">
    <property type="entry name" value="PROBABLE GENERAL SECRETION PATHWAY PROTEIN D"/>
    <property type="match status" value="1"/>
</dbReference>
<comment type="similarity">
    <text evidence="2">Belongs to the bacterial secretin family. GSP D subfamily.</text>
</comment>
<dbReference type="Pfam" id="PF21305">
    <property type="entry name" value="type_II_gspD_N0"/>
    <property type="match status" value="1"/>
</dbReference>
<dbReference type="RefSeq" id="WP_053101337.1">
    <property type="nucleotide sequence ID" value="NZ_LFTY01000002.1"/>
</dbReference>
<feature type="domain" description="NolW-like" evidence="13">
    <location>
        <begin position="259"/>
        <end position="348"/>
    </location>
</feature>
<comment type="caution">
    <text evidence="15">The sequence shown here is derived from an EMBL/GenBank/DDBJ whole genome shotgun (WGS) entry which is preliminary data.</text>
</comment>
<sequence length="639" mass="66992">MRILFVLLFANAIFGFVPASQAQDQTFTINLRQTDVAILTEQIAEITQRTLIVHPELRGEITVVSAEPLDQAGAWELFQSILRARGFHAAQSGAIWEIVPLDAARAVAQVVGDTGAVGSQDFVTQMILLDNVPAAEAVRVLRPLVASSASIEALEDPNAVLITDTAEGVRRVEAIAQGLDQDETRLTRVLQFRNTQAAIVGAAIIEVLGADPSGARLSVDPGSNTLLIRGTPEALEEVETLALAMDVPPISNPTVARRTRVFALRFGEAEQLAGILSAALTGAGTPATNAVAEDAQHNSLNAAAATQDQQPVTIAADQAQNAIVARGTDAQLSEVAALIAELDQRRPQVLIEAAIVEVSGEAARRLSAQLGLGELAPPGGLAATSFGNGGGALGTLLAAIGAPRAAFATAGGSFSLGNSDFGLLVQALSQSTSANLLSTPSLMALDNRPASIVVGQNVPFRTGTFATDGNTVQPFTTIERRDVGLTMNVLPRINAGNTVRLDISQEVSSLVNANVEGAADLITNRRSIETSILTQSGSTVVLGGLITRDDLNSLQKVPGAGDIPVLGNLFKSRARSSTRRTLFVFLKPTVLRSDRSLKSTYEARLKALEKARDDIRPSQPGATPPAGRQPVRLEIGGLY</sequence>
<evidence type="ECO:0000256" key="10">
    <source>
        <dbReference type="RuleBase" id="RU004004"/>
    </source>
</evidence>
<proteinExistence type="inferred from homology"/>
<dbReference type="PRINTS" id="PR01032">
    <property type="entry name" value="PHAGEIV"/>
</dbReference>
<dbReference type="STRING" id="1675527.AIOL_004398"/>
<evidence type="ECO:0000256" key="6">
    <source>
        <dbReference type="ARBA" id="ARBA00022729"/>
    </source>
</evidence>
<evidence type="ECO:0000256" key="3">
    <source>
        <dbReference type="ARBA" id="ARBA00022448"/>
    </source>
</evidence>
<evidence type="ECO:0000313" key="16">
    <source>
        <dbReference type="Proteomes" id="UP000037178"/>
    </source>
</evidence>
<dbReference type="InterPro" id="IPR049371">
    <property type="entry name" value="GspD-like_N0"/>
</dbReference>
<keyword evidence="3 10" id="KW-0813">Transport</keyword>
<feature type="domain" description="GspD-like N0" evidence="14">
    <location>
        <begin position="29"/>
        <end position="93"/>
    </location>
</feature>
<dbReference type="InterPro" id="IPR013356">
    <property type="entry name" value="T2SS_GspD"/>
</dbReference>
<keyword evidence="9" id="KW-0998">Cell outer membrane</keyword>
<feature type="domain" description="Type II/III secretion system secretin-like" evidence="12">
    <location>
        <begin position="427"/>
        <end position="592"/>
    </location>
</feature>
<keyword evidence="5" id="KW-0812">Transmembrane</keyword>
<dbReference type="GO" id="GO:0009279">
    <property type="term" value="C:cell outer membrane"/>
    <property type="evidence" value="ECO:0007669"/>
    <property type="project" value="UniProtKB-SubCell"/>
</dbReference>
<dbReference type="InterPro" id="IPR001775">
    <property type="entry name" value="GspD/PilQ"/>
</dbReference>
<dbReference type="OrthoDB" id="9775455at2"/>
<feature type="domain" description="NolW-like" evidence="13">
    <location>
        <begin position="187"/>
        <end position="249"/>
    </location>
</feature>
<reference evidence="15 16" key="1">
    <citation type="submission" date="2015-06" db="EMBL/GenBank/DDBJ databases">
        <title>Draft genome sequence of an Alphaproteobacteria species associated to the Mediterranean sponge Oscarella lobularis.</title>
        <authorList>
            <person name="Jourda C."/>
            <person name="Santini S."/>
            <person name="Claverie J.-M."/>
        </authorList>
    </citation>
    <scope>NUCLEOTIDE SEQUENCE [LARGE SCALE GENOMIC DNA]</scope>
    <source>
        <strain evidence="15">IGS</strain>
    </source>
</reference>
<evidence type="ECO:0000259" key="13">
    <source>
        <dbReference type="Pfam" id="PF03958"/>
    </source>
</evidence>
<dbReference type="AlphaFoldDB" id="A0A0J9E9V6"/>
<keyword evidence="16" id="KW-1185">Reference proteome</keyword>
<dbReference type="InterPro" id="IPR050810">
    <property type="entry name" value="Bact_Secretion_Sys_Channel"/>
</dbReference>
<evidence type="ECO:0000256" key="2">
    <source>
        <dbReference type="ARBA" id="ARBA00006980"/>
    </source>
</evidence>
<dbReference type="Pfam" id="PF00263">
    <property type="entry name" value="Secretin"/>
    <property type="match status" value="1"/>
</dbReference>
<name>A0A0J9E9V6_9RHOB</name>
<keyword evidence="8" id="KW-0472">Membrane</keyword>
<dbReference type="EMBL" id="LFTY01000002">
    <property type="protein sequence ID" value="KMW59416.1"/>
    <property type="molecule type" value="Genomic_DNA"/>
</dbReference>
<dbReference type="PANTHER" id="PTHR30332:SF24">
    <property type="entry name" value="SECRETIN GSPD-RELATED"/>
    <property type="match status" value="1"/>
</dbReference>
<evidence type="ECO:0000313" key="15">
    <source>
        <dbReference type="EMBL" id="KMW59416.1"/>
    </source>
</evidence>
<evidence type="ECO:0000256" key="7">
    <source>
        <dbReference type="ARBA" id="ARBA00022927"/>
    </source>
</evidence>
<dbReference type="InterPro" id="IPR038591">
    <property type="entry name" value="NolW-like_sf"/>
</dbReference>
<evidence type="ECO:0000256" key="8">
    <source>
        <dbReference type="ARBA" id="ARBA00023136"/>
    </source>
</evidence>
<keyword evidence="4" id="KW-1134">Transmembrane beta strand</keyword>
<evidence type="ECO:0000259" key="14">
    <source>
        <dbReference type="Pfam" id="PF21305"/>
    </source>
</evidence>
<organism evidence="15 16">
    <name type="scientific">Candidatus Rhodobacter oscarellae</name>
    <dbReference type="NCBI Taxonomy" id="1675527"/>
    <lineage>
        <taxon>Bacteria</taxon>
        <taxon>Pseudomonadati</taxon>
        <taxon>Pseudomonadota</taxon>
        <taxon>Alphaproteobacteria</taxon>
        <taxon>Rhodobacterales</taxon>
        <taxon>Rhodobacter group</taxon>
        <taxon>Rhodobacter</taxon>
    </lineage>
</organism>
<comment type="subcellular location">
    <subcellularLocation>
        <location evidence="1 10">Cell outer membrane</location>
    </subcellularLocation>
</comment>
<keyword evidence="7" id="KW-0653">Protein transport</keyword>
<dbReference type="GO" id="GO:0015628">
    <property type="term" value="P:protein secretion by the type II secretion system"/>
    <property type="evidence" value="ECO:0007669"/>
    <property type="project" value="InterPro"/>
</dbReference>
<evidence type="ECO:0000256" key="9">
    <source>
        <dbReference type="ARBA" id="ARBA00023237"/>
    </source>
</evidence>
<protein>
    <submittedName>
        <fullName evidence="15">General secretion pathway protein D</fullName>
    </submittedName>
</protein>
<accession>A0A0J9E9V6</accession>
<dbReference type="GO" id="GO:0015627">
    <property type="term" value="C:type II protein secretion system complex"/>
    <property type="evidence" value="ECO:0007669"/>
    <property type="project" value="InterPro"/>
</dbReference>
<dbReference type="InterPro" id="IPR004846">
    <property type="entry name" value="T2SS/T3SS_dom"/>
</dbReference>
<evidence type="ECO:0000256" key="4">
    <source>
        <dbReference type="ARBA" id="ARBA00022452"/>
    </source>
</evidence>
<dbReference type="InterPro" id="IPR005644">
    <property type="entry name" value="NolW-like"/>
</dbReference>
<evidence type="ECO:0000256" key="11">
    <source>
        <dbReference type="SAM" id="SignalP"/>
    </source>
</evidence>